<dbReference type="SUPFAM" id="SSF53474">
    <property type="entry name" value="alpha/beta-Hydrolases"/>
    <property type="match status" value="1"/>
</dbReference>
<proteinExistence type="predicted"/>
<name>A0ABX6IEH3_9ACTN</name>
<dbReference type="Pfam" id="PF00561">
    <property type="entry name" value="Abhydrolase_1"/>
    <property type="match status" value="1"/>
</dbReference>
<dbReference type="InterPro" id="IPR050471">
    <property type="entry name" value="AB_hydrolase"/>
</dbReference>
<keyword evidence="3" id="KW-1185">Reference proteome</keyword>
<dbReference type="InterPro" id="IPR000073">
    <property type="entry name" value="AB_hydrolase_1"/>
</dbReference>
<evidence type="ECO:0000259" key="1">
    <source>
        <dbReference type="Pfam" id="PF00561"/>
    </source>
</evidence>
<evidence type="ECO:0000313" key="3">
    <source>
        <dbReference type="Proteomes" id="UP001059836"/>
    </source>
</evidence>
<dbReference type="PANTHER" id="PTHR43433">
    <property type="entry name" value="HYDROLASE, ALPHA/BETA FOLD FAMILY PROTEIN"/>
    <property type="match status" value="1"/>
</dbReference>
<evidence type="ECO:0000313" key="2">
    <source>
        <dbReference type="EMBL" id="QHN33734.1"/>
    </source>
</evidence>
<dbReference type="Proteomes" id="UP001059836">
    <property type="component" value="Chromosome"/>
</dbReference>
<dbReference type="Gene3D" id="3.40.50.1820">
    <property type="entry name" value="alpha/beta hydrolase"/>
    <property type="match status" value="1"/>
</dbReference>
<reference evidence="2" key="1">
    <citation type="journal article" date="2021" name="Nat. Microbiol.">
        <title>Cocultivation of an ultrasmall environmental parasitic bacterium with lytic ability against bacteria associated with wastewater foams.</title>
        <authorList>
            <person name="Batinovic S."/>
            <person name="Rose J.J.A."/>
            <person name="Ratcliffe J."/>
            <person name="Seviour R.J."/>
            <person name="Petrovski S."/>
        </authorList>
    </citation>
    <scope>NUCLEOTIDE SEQUENCE</scope>
    <source>
        <strain evidence="2">CON9</strain>
    </source>
</reference>
<dbReference type="EMBL" id="CP045809">
    <property type="protein sequence ID" value="QHN33734.1"/>
    <property type="molecule type" value="Genomic_DNA"/>
</dbReference>
<dbReference type="InterPro" id="IPR029058">
    <property type="entry name" value="AB_hydrolase_fold"/>
</dbReference>
<protein>
    <submittedName>
        <fullName evidence="2">Alpha/beta fold hydrolase</fullName>
    </submittedName>
</protein>
<organism evidence="2 3">
    <name type="scientific">Gordonia pseudamarae</name>
    <dbReference type="NCBI Taxonomy" id="2831662"/>
    <lineage>
        <taxon>Bacteria</taxon>
        <taxon>Bacillati</taxon>
        <taxon>Actinomycetota</taxon>
        <taxon>Actinomycetes</taxon>
        <taxon>Mycobacteriales</taxon>
        <taxon>Gordoniaceae</taxon>
        <taxon>Gordonia</taxon>
    </lineage>
</organism>
<dbReference type="PRINTS" id="PR00111">
    <property type="entry name" value="ABHYDROLASE"/>
</dbReference>
<keyword evidence="2" id="KW-0378">Hydrolase</keyword>
<dbReference type="PANTHER" id="PTHR43433:SF5">
    <property type="entry name" value="AB HYDROLASE-1 DOMAIN-CONTAINING PROTEIN"/>
    <property type="match status" value="1"/>
</dbReference>
<feature type="domain" description="AB hydrolase-1" evidence="1">
    <location>
        <begin position="36"/>
        <end position="155"/>
    </location>
</feature>
<sequence length="273" mass="28002">MDQRGTPSRPAASGAGFVHTPVRGARLAWTEAGCGPPVIWAHGLTSRAYAQEEAGLFDWTPLESGHRLIRYDARGHGLSSGGADPAEYTWPQLAEDLLGLLDAVVPGEPVAGVGASMGAATLLYAALADPDRFGRLVLVTPPTMWATRAEQSAGRLAAADFAERSGRAALEAIAGGMPSSALAGVAGAAPPIEVSDALLPSVLRGAAHSDAPAATDLARIGVPTLVLSWTGDPGHPVGSGEALVRCLPDAVLYVAGTPRELAGWPDLVRRFLA</sequence>
<dbReference type="RefSeq" id="WP_213246062.1">
    <property type="nucleotide sequence ID" value="NZ_CP045806.1"/>
</dbReference>
<accession>A0ABX6IEH3</accession>
<dbReference type="GO" id="GO:0016787">
    <property type="term" value="F:hydrolase activity"/>
    <property type="evidence" value="ECO:0007669"/>
    <property type="project" value="UniProtKB-KW"/>
</dbReference>
<gene>
    <name evidence="2" type="ORF">GII31_01245</name>
</gene>